<dbReference type="OrthoDB" id="9087490at2"/>
<dbReference type="PANTHER" id="PTHR38588">
    <property type="entry name" value="BLL0334 PROTEIN"/>
    <property type="match status" value="1"/>
</dbReference>
<gene>
    <name evidence="2" type="ORF">SAMN06295900_106416</name>
</gene>
<keyword evidence="1" id="KW-0812">Transmembrane</keyword>
<accession>A0A1X7EX93</accession>
<feature type="transmembrane region" description="Helical" evidence="1">
    <location>
        <begin position="246"/>
        <end position="263"/>
    </location>
</feature>
<sequence length="267" mass="28357">MELTDALHISLRPAGVAQALCDSTLVRASLENCDSFTKLASGEYTLTLTVPVGPLRARYDVRARVTSSDASSPDGAPAGLHWTVNFKATAAGVGALRGQVEVVLGSGASGNESGNARGNDADLDAGSLEANDTRVDYAIWATLTGPLAELPPRQIEQALHGLAEDFFAEFGAVVEAKYGRAPNRARPAGQARRRHVFLRPISLAGASRRSSQDDASDLAGHRSGAAFLGHREAVRPDRPTSQPMPLWLWAIVIAVVALVLYAFHRLQ</sequence>
<keyword evidence="1" id="KW-1133">Transmembrane helix</keyword>
<evidence type="ECO:0000313" key="3">
    <source>
        <dbReference type="Proteomes" id="UP000192911"/>
    </source>
</evidence>
<dbReference type="EMBL" id="FXAH01000006">
    <property type="protein sequence ID" value="SMF42040.1"/>
    <property type="molecule type" value="Genomic_DNA"/>
</dbReference>
<proteinExistence type="predicted"/>
<name>A0A1X7EX93_TRICW</name>
<dbReference type="PANTHER" id="PTHR38588:SF1">
    <property type="entry name" value="BLL0334 PROTEIN"/>
    <property type="match status" value="1"/>
</dbReference>
<dbReference type="STRING" id="28094.SAMN06295900_106416"/>
<dbReference type="Proteomes" id="UP000192911">
    <property type="component" value="Unassembled WGS sequence"/>
</dbReference>
<dbReference type="AlphaFoldDB" id="A0A1X7EX93"/>
<keyword evidence="1" id="KW-0472">Membrane</keyword>
<dbReference type="InterPro" id="IPR010419">
    <property type="entry name" value="CO_DH_gsu"/>
</dbReference>
<dbReference type="GeneID" id="95550796"/>
<dbReference type="InterPro" id="IPR023393">
    <property type="entry name" value="START-like_dom_sf"/>
</dbReference>
<dbReference type="RefSeq" id="WP_085228073.1">
    <property type="nucleotide sequence ID" value="NZ_BSQD01000006.1"/>
</dbReference>
<evidence type="ECO:0000256" key="1">
    <source>
        <dbReference type="SAM" id="Phobius"/>
    </source>
</evidence>
<reference evidence="3" key="1">
    <citation type="submission" date="2017-04" db="EMBL/GenBank/DDBJ databases">
        <authorList>
            <person name="Varghese N."/>
            <person name="Submissions S."/>
        </authorList>
    </citation>
    <scope>NUCLEOTIDE SEQUENCE [LARGE SCALE GENOMIC DNA]</scope>
    <source>
        <strain evidence="3">Ballard 720</strain>
    </source>
</reference>
<dbReference type="Gene3D" id="3.30.530.20">
    <property type="match status" value="1"/>
</dbReference>
<keyword evidence="3" id="KW-1185">Reference proteome</keyword>
<evidence type="ECO:0000313" key="2">
    <source>
        <dbReference type="EMBL" id="SMF42040.1"/>
    </source>
</evidence>
<organism evidence="2 3">
    <name type="scientific">Trinickia caryophylli</name>
    <name type="common">Paraburkholderia caryophylli</name>
    <dbReference type="NCBI Taxonomy" id="28094"/>
    <lineage>
        <taxon>Bacteria</taxon>
        <taxon>Pseudomonadati</taxon>
        <taxon>Pseudomonadota</taxon>
        <taxon>Betaproteobacteria</taxon>
        <taxon>Burkholderiales</taxon>
        <taxon>Burkholderiaceae</taxon>
        <taxon>Trinickia</taxon>
    </lineage>
</organism>
<dbReference type="SUPFAM" id="SSF55961">
    <property type="entry name" value="Bet v1-like"/>
    <property type="match status" value="1"/>
</dbReference>
<protein>
    <submittedName>
        <fullName evidence="2">Carbon monoxide dehydrogenase subunit G</fullName>
    </submittedName>
</protein>